<accession>A0A564XUI2</accession>
<sequence>MVLTKDTIDRNRSIPPRKVYAAPTYILTPSDLSVQSVSSATISTSCDRISNPGEVEVIGPDNRLELTVSFF</sequence>
<dbReference type="Proteomes" id="UP000321570">
    <property type="component" value="Unassembled WGS sequence"/>
</dbReference>
<evidence type="ECO:0000313" key="1">
    <source>
        <dbReference type="EMBL" id="VUZ38620.1"/>
    </source>
</evidence>
<name>A0A564XUI2_HYMDI</name>
<dbReference type="EMBL" id="CABIJS010000003">
    <property type="protein sequence ID" value="VUZ38620.1"/>
    <property type="molecule type" value="Genomic_DNA"/>
</dbReference>
<reference evidence="1 2" key="1">
    <citation type="submission" date="2019-07" db="EMBL/GenBank/DDBJ databases">
        <authorList>
            <person name="Jastrzebski P J."/>
            <person name="Paukszto L."/>
            <person name="Jastrzebski P J."/>
        </authorList>
    </citation>
    <scope>NUCLEOTIDE SEQUENCE [LARGE SCALE GENOMIC DNA]</scope>
    <source>
        <strain evidence="1 2">WMS-il1</strain>
    </source>
</reference>
<dbReference type="AlphaFoldDB" id="A0A564XUI2"/>
<gene>
    <name evidence="1" type="ORF">WMSIL1_LOCUS82</name>
</gene>
<keyword evidence="2" id="KW-1185">Reference proteome</keyword>
<protein>
    <submittedName>
        <fullName evidence="1">Uncharacterized protein</fullName>
    </submittedName>
</protein>
<proteinExistence type="predicted"/>
<evidence type="ECO:0000313" key="2">
    <source>
        <dbReference type="Proteomes" id="UP000321570"/>
    </source>
</evidence>
<organism evidence="1 2">
    <name type="scientific">Hymenolepis diminuta</name>
    <name type="common">Rat tapeworm</name>
    <dbReference type="NCBI Taxonomy" id="6216"/>
    <lineage>
        <taxon>Eukaryota</taxon>
        <taxon>Metazoa</taxon>
        <taxon>Spiralia</taxon>
        <taxon>Lophotrochozoa</taxon>
        <taxon>Platyhelminthes</taxon>
        <taxon>Cestoda</taxon>
        <taxon>Eucestoda</taxon>
        <taxon>Cyclophyllidea</taxon>
        <taxon>Hymenolepididae</taxon>
        <taxon>Hymenolepis</taxon>
    </lineage>
</organism>